<sequence length="97" mass="10518">MEILPIGNGRPAGILPGGQPDHMDLFSTPNFCPLCRSDNHCGALLGVRCWCMDVTIPPALIDLVAEEDKRRACICEGCVENWPSSPPPHPEGTDHVE</sequence>
<name>A0A975IZJ7_9BACT</name>
<gene>
    <name evidence="1" type="ORF">KBB96_01290</name>
</gene>
<dbReference type="RefSeq" id="WP_211631680.1">
    <property type="nucleotide sequence ID" value="NZ_CP073100.1"/>
</dbReference>
<dbReference type="AlphaFoldDB" id="A0A975IZJ7"/>
<dbReference type="Pfam" id="PF14375">
    <property type="entry name" value="Cys_rich_CWC"/>
    <property type="match status" value="1"/>
</dbReference>
<accession>A0A975IZJ7</accession>
<keyword evidence="2" id="KW-1185">Reference proteome</keyword>
<proteinExistence type="predicted"/>
<dbReference type="KEGG" id="lamb:KBB96_01290"/>
<evidence type="ECO:0000313" key="1">
    <source>
        <dbReference type="EMBL" id="QUE51541.1"/>
    </source>
</evidence>
<dbReference type="InterPro" id="IPR032720">
    <property type="entry name" value="Cys_rich_CWC"/>
</dbReference>
<evidence type="ECO:0000313" key="2">
    <source>
        <dbReference type="Proteomes" id="UP000676169"/>
    </source>
</evidence>
<protein>
    <submittedName>
        <fullName evidence="1">Cysteine-rich CWC family protein</fullName>
    </submittedName>
</protein>
<dbReference type="Proteomes" id="UP000676169">
    <property type="component" value="Chromosome"/>
</dbReference>
<dbReference type="EMBL" id="CP073100">
    <property type="protein sequence ID" value="QUE51541.1"/>
    <property type="molecule type" value="Genomic_DNA"/>
</dbReference>
<reference evidence="1" key="1">
    <citation type="submission" date="2021-04" db="EMBL/GenBank/DDBJ databases">
        <title>Luteolibacter sp. 32A isolated from the skin of an Anderson's salamander (Ambystoma andersonii).</title>
        <authorList>
            <person name="Spergser J."/>
            <person name="Busse H.-J."/>
        </authorList>
    </citation>
    <scope>NUCLEOTIDE SEQUENCE</scope>
    <source>
        <strain evidence="1">32A</strain>
    </source>
</reference>
<organism evidence="1 2">
    <name type="scientific">Luteolibacter ambystomatis</name>
    <dbReference type="NCBI Taxonomy" id="2824561"/>
    <lineage>
        <taxon>Bacteria</taxon>
        <taxon>Pseudomonadati</taxon>
        <taxon>Verrucomicrobiota</taxon>
        <taxon>Verrucomicrobiia</taxon>
        <taxon>Verrucomicrobiales</taxon>
        <taxon>Verrucomicrobiaceae</taxon>
        <taxon>Luteolibacter</taxon>
    </lineage>
</organism>